<dbReference type="Proteomes" id="UP001295740">
    <property type="component" value="Unassembled WGS sequence"/>
</dbReference>
<dbReference type="AlphaFoldDB" id="A0AAI8YDN0"/>
<dbReference type="InterPro" id="IPR020843">
    <property type="entry name" value="ER"/>
</dbReference>
<dbReference type="CDD" id="cd08276">
    <property type="entry name" value="MDR7"/>
    <property type="match status" value="1"/>
</dbReference>
<dbReference type="InterPro" id="IPR013149">
    <property type="entry name" value="ADH-like_C"/>
</dbReference>
<keyword evidence="3" id="KW-1185">Reference proteome</keyword>
<dbReference type="SMART" id="SM00829">
    <property type="entry name" value="PKS_ER"/>
    <property type="match status" value="1"/>
</dbReference>
<evidence type="ECO:0000313" key="2">
    <source>
        <dbReference type="EMBL" id="CAJ2500748.1"/>
    </source>
</evidence>
<dbReference type="InterPro" id="IPR013154">
    <property type="entry name" value="ADH-like_N"/>
</dbReference>
<dbReference type="Gene3D" id="3.90.180.10">
    <property type="entry name" value="Medium-chain alcohol dehydrogenases, catalytic domain"/>
    <property type="match status" value="1"/>
</dbReference>
<dbReference type="SUPFAM" id="SSF51735">
    <property type="entry name" value="NAD(P)-binding Rossmann-fold domains"/>
    <property type="match status" value="1"/>
</dbReference>
<dbReference type="InterPro" id="IPR052711">
    <property type="entry name" value="Zinc_ADH-like"/>
</dbReference>
<dbReference type="GO" id="GO:0016491">
    <property type="term" value="F:oxidoreductase activity"/>
    <property type="evidence" value="ECO:0007669"/>
    <property type="project" value="InterPro"/>
</dbReference>
<name>A0AAI8YDN0_9PEZI</name>
<dbReference type="EMBL" id="CAUWAG010000003">
    <property type="protein sequence ID" value="CAJ2500748.1"/>
    <property type="molecule type" value="Genomic_DNA"/>
</dbReference>
<accession>A0AAI8YDN0</accession>
<sequence length="859" mass="95128">MERPNLPVGSQAQCQVYGKYSDMLTSLPEYDGPENGYTIEASVLVDEQGTYQPPTARFLPLAKDTSQGDQQDAVMDAIRVEKGMLVLAGKGHQLLSVQFPVPNLHGLDAHNKIKDIRLFRQSSTPEFRWTDRSLDKDIPLWRTSPKTTKLTQYVGSSSVEVTVRLFDPLPGDVLDYTWNTSLGQQRVVCAPYAIECMDLALEGIEGHIRAHAGQYVKAFTGTRLPIVRATFEIIDYTIEHKQQSHAERILLYDVLLFWVASRLLEEPWCASGDESLGHNPTEDHPLLSPECPFNGRTPVSPVMDAQIDQLVMKSVLAPLCLRIQEKLQALVNDGAKGKWFTAFLCIFVLLSNYDLATAHDHDFAVRNSLEEYYSNYPLLEGFQAGAKTLLAYFHHQCHGHVPFKLDWSDPSVIATANLDHAQAEYMEEMGLWVTEKETALKALKESKAYDAESYFALQLFDSDWRPTRTMQIEEVYFIYDSRTADTKVVAFRTKKKMKQWISTQDGLDNLKLVDVPEPSDPKDGEVLVKTSRVSLNFRDTEVCMGVYGHHKSLKPGKNEIVPCSDMCGTVTKVGSGNSSGLREGDRVVSIFNQTHLTGQIVEQDMASGLGLPLPGVLTQYRVFPAASLVKVPAYMADDEAAALPIAAVTAWMSINTFQPMGQPLTGKDKVVLVQGTGGVSISGLQIAKALGMTGESLHNSSKIIVTSSSDKKLEQARTLGADHTINYKTTPNWDDRVLEVTGGRGADIVFECGGAQTLNRSFECVRFGGQISCIGYLSGKQDTPAGSGLHTNVLALKRNVTVKGMINGPKDRFEEMLGLYEEKEIHPVIDRVFDFEEGGEALKYLFSGEHFGKVIVKVP</sequence>
<dbReference type="InterPro" id="IPR036291">
    <property type="entry name" value="NAD(P)-bd_dom_sf"/>
</dbReference>
<proteinExistence type="predicted"/>
<dbReference type="SUPFAM" id="SSF50129">
    <property type="entry name" value="GroES-like"/>
    <property type="match status" value="1"/>
</dbReference>
<organism evidence="2 3">
    <name type="scientific">Anthostomella pinea</name>
    <dbReference type="NCBI Taxonomy" id="933095"/>
    <lineage>
        <taxon>Eukaryota</taxon>
        <taxon>Fungi</taxon>
        <taxon>Dikarya</taxon>
        <taxon>Ascomycota</taxon>
        <taxon>Pezizomycotina</taxon>
        <taxon>Sordariomycetes</taxon>
        <taxon>Xylariomycetidae</taxon>
        <taxon>Xylariales</taxon>
        <taxon>Xylariaceae</taxon>
        <taxon>Anthostomella</taxon>
    </lineage>
</organism>
<feature type="domain" description="Enoyl reductase (ER)" evidence="1">
    <location>
        <begin position="506"/>
        <end position="856"/>
    </location>
</feature>
<protein>
    <submittedName>
        <fullName evidence="2">Uu.00g036010.m01.CDS01</fullName>
    </submittedName>
</protein>
<dbReference type="Gene3D" id="3.40.50.720">
    <property type="entry name" value="NAD(P)-binding Rossmann-like Domain"/>
    <property type="match status" value="1"/>
</dbReference>
<reference evidence="2" key="1">
    <citation type="submission" date="2023-10" db="EMBL/GenBank/DDBJ databases">
        <authorList>
            <person name="Hackl T."/>
        </authorList>
    </citation>
    <scope>NUCLEOTIDE SEQUENCE</scope>
</reference>
<comment type="caution">
    <text evidence="2">The sequence shown here is derived from an EMBL/GenBank/DDBJ whole genome shotgun (WGS) entry which is preliminary data.</text>
</comment>
<dbReference type="InterPro" id="IPR011032">
    <property type="entry name" value="GroES-like_sf"/>
</dbReference>
<dbReference type="Pfam" id="PF00107">
    <property type="entry name" value="ADH_zinc_N"/>
    <property type="match status" value="1"/>
</dbReference>
<dbReference type="PANTHER" id="PTHR45033:SF1">
    <property type="entry name" value="OXIDOREDUCTASE (EUROFUNG)"/>
    <property type="match status" value="1"/>
</dbReference>
<evidence type="ECO:0000259" key="1">
    <source>
        <dbReference type="SMART" id="SM00829"/>
    </source>
</evidence>
<gene>
    <name evidence="2" type="ORF">KHLLAP_LOCUS1216</name>
</gene>
<dbReference type="PANTHER" id="PTHR45033">
    <property type="match status" value="1"/>
</dbReference>
<evidence type="ECO:0000313" key="3">
    <source>
        <dbReference type="Proteomes" id="UP001295740"/>
    </source>
</evidence>
<dbReference type="Pfam" id="PF08240">
    <property type="entry name" value="ADH_N"/>
    <property type="match status" value="1"/>
</dbReference>